<evidence type="ECO:0000256" key="1">
    <source>
        <dbReference type="ARBA" id="ARBA00004123"/>
    </source>
</evidence>
<evidence type="ECO:0000313" key="5">
    <source>
        <dbReference type="Proteomes" id="UP001151699"/>
    </source>
</evidence>
<dbReference type="OrthoDB" id="8056091at2759"/>
<protein>
    <submittedName>
        <fullName evidence="4">Protein mahjong</fullName>
    </submittedName>
</protein>
<name>A0A9Q0S6N0_9DIPT</name>
<dbReference type="InterPro" id="IPR036322">
    <property type="entry name" value="WD40_repeat_dom_sf"/>
</dbReference>
<keyword evidence="2" id="KW-0539">Nucleus</keyword>
<dbReference type="Gene3D" id="2.130.10.10">
    <property type="entry name" value="YVTN repeat-like/Quinoprotein amine dehydrogenase"/>
    <property type="match status" value="2"/>
</dbReference>
<keyword evidence="5" id="KW-1185">Reference proteome</keyword>
<evidence type="ECO:0000313" key="4">
    <source>
        <dbReference type="EMBL" id="KAJ6646013.1"/>
    </source>
</evidence>
<evidence type="ECO:0000256" key="3">
    <source>
        <dbReference type="SAM" id="MobiDB-lite"/>
    </source>
</evidence>
<organism evidence="4 5">
    <name type="scientific">Pseudolycoriella hygida</name>
    <dbReference type="NCBI Taxonomy" id="35572"/>
    <lineage>
        <taxon>Eukaryota</taxon>
        <taxon>Metazoa</taxon>
        <taxon>Ecdysozoa</taxon>
        <taxon>Arthropoda</taxon>
        <taxon>Hexapoda</taxon>
        <taxon>Insecta</taxon>
        <taxon>Pterygota</taxon>
        <taxon>Neoptera</taxon>
        <taxon>Endopterygota</taxon>
        <taxon>Diptera</taxon>
        <taxon>Nematocera</taxon>
        <taxon>Sciaroidea</taxon>
        <taxon>Sciaridae</taxon>
        <taxon>Pseudolycoriella</taxon>
    </lineage>
</organism>
<dbReference type="PANTHER" id="PTHR13129:SF4">
    <property type="entry name" value="DDB1- AND CUL4-ASSOCIATED FACTOR 1"/>
    <property type="match status" value="1"/>
</dbReference>
<dbReference type="InterPro" id="IPR015943">
    <property type="entry name" value="WD40/YVTN_repeat-like_dom_sf"/>
</dbReference>
<dbReference type="GO" id="GO:0005634">
    <property type="term" value="C:nucleus"/>
    <property type="evidence" value="ECO:0007669"/>
    <property type="project" value="UniProtKB-SubCell"/>
</dbReference>
<dbReference type="PANTHER" id="PTHR13129">
    <property type="entry name" value="VPRBP PROTEIN-RELATED"/>
    <property type="match status" value="1"/>
</dbReference>
<dbReference type="SUPFAM" id="SSF50978">
    <property type="entry name" value="WD40 repeat-like"/>
    <property type="match status" value="1"/>
</dbReference>
<feature type="compositionally biased region" description="Basic and acidic residues" evidence="3">
    <location>
        <begin position="352"/>
        <end position="374"/>
    </location>
</feature>
<sequence>MYIIAVGMVGGKVKLYNSKNGNECITHHCHENNVRYVKCSKNGTLLLTSSFHTRPVGKMWNIEQNQFSMMLHFAGDEYLEFSNLTEDKIVGTKAANGAGTARINCEVLTPKCHLRNRKQNETYIRTLDGYNYSTIKIENVGRTIFDLSVNKNGSEIALRVTIYDIHTGQAITTFQSPLGNSCRRNVATFSPSDDLILSDGVLWDVRSGEEVHRFDMSNQIFSGVFHPNALEIVSDDKVWDMRTLRLLRTVPELEGATVKFSPQNVIYAVGSETRYLLGISPIRTLAFVCESFKTLDGYNYSTIKIKNVGGKICGLSVNKNGCEIALVENWQAESVLCLYSVGTEEEDDEDNTGDRRNNDRHSIDERYFDNNDEN</sequence>
<accession>A0A9Q0S6N0</accession>
<dbReference type="EMBL" id="WJQU01000001">
    <property type="protein sequence ID" value="KAJ6646013.1"/>
    <property type="molecule type" value="Genomic_DNA"/>
</dbReference>
<dbReference type="Proteomes" id="UP001151699">
    <property type="component" value="Chromosome A"/>
</dbReference>
<evidence type="ECO:0000256" key="2">
    <source>
        <dbReference type="ARBA" id="ARBA00023242"/>
    </source>
</evidence>
<dbReference type="GO" id="GO:0080008">
    <property type="term" value="C:Cul4-RING E3 ubiquitin ligase complex"/>
    <property type="evidence" value="ECO:0007669"/>
    <property type="project" value="TreeGrafter"/>
</dbReference>
<comment type="caution">
    <text evidence="4">The sequence shown here is derived from an EMBL/GenBank/DDBJ whole genome shotgun (WGS) entry which is preliminary data.</text>
</comment>
<dbReference type="AlphaFoldDB" id="A0A9Q0S6N0"/>
<gene>
    <name evidence="4" type="primary">mahj_3</name>
    <name evidence="4" type="ORF">Bhyg_01222</name>
</gene>
<dbReference type="InterPro" id="IPR033270">
    <property type="entry name" value="VPRBP/DCAF1"/>
</dbReference>
<comment type="subcellular location">
    <subcellularLocation>
        <location evidence="1">Nucleus</location>
    </subcellularLocation>
</comment>
<dbReference type="GO" id="GO:0016567">
    <property type="term" value="P:protein ubiquitination"/>
    <property type="evidence" value="ECO:0007669"/>
    <property type="project" value="InterPro"/>
</dbReference>
<proteinExistence type="predicted"/>
<reference evidence="4" key="1">
    <citation type="submission" date="2022-07" db="EMBL/GenBank/DDBJ databases">
        <authorList>
            <person name="Trinca V."/>
            <person name="Uliana J.V.C."/>
            <person name="Torres T.T."/>
            <person name="Ward R.J."/>
            <person name="Monesi N."/>
        </authorList>
    </citation>
    <scope>NUCLEOTIDE SEQUENCE</scope>
    <source>
        <strain evidence="4">HSMRA1968</strain>
        <tissue evidence="4">Whole embryos</tissue>
    </source>
</reference>
<feature type="region of interest" description="Disordered" evidence="3">
    <location>
        <begin position="345"/>
        <end position="374"/>
    </location>
</feature>